<name>A0A2Z3GNJ8_9BACT</name>
<sequence>MTEIHPYLLLTLTSPSALLALLGLLVPLAIYLWNRRPGPEVAVGSLRWLAAGANRRLRNLKPEQLALLLLRAAVLGALAVAVAGPAWRQVRPAGRGQVLVGPELAGTPALAAARPGLDSLRRRGYALRWLAPGLPAVAADSLGRYRGPAAGDFAWARVQQAVDSFPGQPMRVLAASTLRGLQGPHPPLPAAVRWQLLNPGGPAVTWLAEAAGTPDSLHLLVGRSAATQTTFQTLAVARPAGGALLRAPGLGPLRYLTAADGTGLLRPDAAAQGPGLAVAGPLRAVLYATPGHAEEARYLQAALQAAALGLAVPLQLTTAPAATTPAAGIDWLFWLSDAPVPAAWRAAAARGAHVWQAAAGPGVADTAQLVAPAAGAAAVALFRRAPGPALAGAAPLWADGRGRAVLARQAVGQGAFYKLSTRLQPAWSELADSPALPALLLEVLRPEPAADTPEAFGAHDQRRFDPAQLPAAPGLQAMASSLPVTAFTFADLRPWLVLLAALLFAVERRVARRIAASSSTSAA</sequence>
<protein>
    <recommendedName>
        <fullName evidence="2">Aerotolerance regulator N-terminal domain-containing protein</fullName>
    </recommendedName>
</protein>
<dbReference type="InterPro" id="IPR011933">
    <property type="entry name" value="Double_TM_dom"/>
</dbReference>
<dbReference type="NCBIfam" id="TIGR02226">
    <property type="entry name" value="two_anch"/>
    <property type="match status" value="1"/>
</dbReference>
<proteinExistence type="predicted"/>
<dbReference type="KEGG" id="hnv:DDQ68_08445"/>
<keyword evidence="1" id="KW-0472">Membrane</keyword>
<accession>A0A2Z3GNJ8</accession>
<dbReference type="EMBL" id="CP029145">
    <property type="protein sequence ID" value="AWM32806.1"/>
    <property type="molecule type" value="Genomic_DNA"/>
</dbReference>
<feature type="domain" description="Aerotolerance regulator N-terminal" evidence="2">
    <location>
        <begin position="12"/>
        <end position="85"/>
    </location>
</feature>
<evidence type="ECO:0000313" key="3">
    <source>
        <dbReference type="EMBL" id="AWM32806.1"/>
    </source>
</evidence>
<dbReference type="InterPro" id="IPR024163">
    <property type="entry name" value="Aerotolerance_reg_N"/>
</dbReference>
<feature type="transmembrane region" description="Helical" evidence="1">
    <location>
        <begin position="12"/>
        <end position="33"/>
    </location>
</feature>
<organism evidence="3 4">
    <name type="scientific">Hymenobacter nivis</name>
    <dbReference type="NCBI Taxonomy" id="1850093"/>
    <lineage>
        <taxon>Bacteria</taxon>
        <taxon>Pseudomonadati</taxon>
        <taxon>Bacteroidota</taxon>
        <taxon>Cytophagia</taxon>
        <taxon>Cytophagales</taxon>
        <taxon>Hymenobacteraceae</taxon>
        <taxon>Hymenobacter</taxon>
    </lineage>
</organism>
<keyword evidence="4" id="KW-1185">Reference proteome</keyword>
<evidence type="ECO:0000313" key="4">
    <source>
        <dbReference type="Proteomes" id="UP000245999"/>
    </source>
</evidence>
<evidence type="ECO:0000259" key="2">
    <source>
        <dbReference type="Pfam" id="PF07584"/>
    </source>
</evidence>
<reference evidence="4" key="1">
    <citation type="submission" date="2018-04" db="EMBL/GenBank/DDBJ databases">
        <title>Complete genome of Antarctic heterotrophic bacterium Hymenobacter nivis.</title>
        <authorList>
            <person name="Terashima M."/>
        </authorList>
    </citation>
    <scope>NUCLEOTIDE SEQUENCE [LARGE SCALE GENOMIC DNA]</scope>
    <source>
        <strain evidence="4">NBRC 111535</strain>
    </source>
</reference>
<dbReference type="Pfam" id="PF07584">
    <property type="entry name" value="BatA"/>
    <property type="match status" value="1"/>
</dbReference>
<evidence type="ECO:0000256" key="1">
    <source>
        <dbReference type="SAM" id="Phobius"/>
    </source>
</evidence>
<dbReference type="AlphaFoldDB" id="A0A2Z3GNJ8"/>
<dbReference type="OrthoDB" id="890881at2"/>
<keyword evidence="1" id="KW-0812">Transmembrane</keyword>
<keyword evidence="1" id="KW-1133">Transmembrane helix</keyword>
<dbReference type="Proteomes" id="UP000245999">
    <property type="component" value="Chromosome"/>
</dbReference>
<gene>
    <name evidence="3" type="ORF">DDQ68_08445</name>
</gene>
<feature type="transmembrane region" description="Helical" evidence="1">
    <location>
        <begin position="65"/>
        <end position="87"/>
    </location>
</feature>